<dbReference type="Proteomes" id="UP001527925">
    <property type="component" value="Unassembled WGS sequence"/>
</dbReference>
<sequence>MCIEGKHVDGTKPSESGQKHTHNVIVDDAETRRITCVTNVAHDGAITRSDGHKASQFVIDSGASSHFTADRGLFRSYVALKPRDRIPVEIADGKTL</sequence>
<accession>A0ABR4NG36</accession>
<protein>
    <submittedName>
        <fullName evidence="2">Uncharacterized protein</fullName>
    </submittedName>
</protein>
<evidence type="ECO:0000256" key="1">
    <source>
        <dbReference type="SAM" id="MobiDB-lite"/>
    </source>
</evidence>
<dbReference type="EMBL" id="JADGIZ020000006">
    <property type="protein sequence ID" value="KAL2918488.1"/>
    <property type="molecule type" value="Genomic_DNA"/>
</dbReference>
<gene>
    <name evidence="2" type="ORF">HK105_201889</name>
</gene>
<proteinExistence type="predicted"/>
<reference evidence="2 3" key="1">
    <citation type="submission" date="2023-09" db="EMBL/GenBank/DDBJ databases">
        <title>Pangenome analysis of Batrachochytrium dendrobatidis and related Chytrids.</title>
        <authorList>
            <person name="Yacoub M.N."/>
            <person name="Stajich J.E."/>
            <person name="James T.Y."/>
        </authorList>
    </citation>
    <scope>NUCLEOTIDE SEQUENCE [LARGE SCALE GENOMIC DNA]</scope>
    <source>
        <strain evidence="2 3">JEL0888</strain>
    </source>
</reference>
<feature type="compositionally biased region" description="Basic and acidic residues" evidence="1">
    <location>
        <begin position="1"/>
        <end position="12"/>
    </location>
</feature>
<keyword evidence="3" id="KW-1185">Reference proteome</keyword>
<evidence type="ECO:0000313" key="3">
    <source>
        <dbReference type="Proteomes" id="UP001527925"/>
    </source>
</evidence>
<feature type="region of interest" description="Disordered" evidence="1">
    <location>
        <begin position="1"/>
        <end position="22"/>
    </location>
</feature>
<comment type="caution">
    <text evidence="2">The sequence shown here is derived from an EMBL/GenBank/DDBJ whole genome shotgun (WGS) entry which is preliminary data.</text>
</comment>
<organism evidence="2 3">
    <name type="scientific">Polyrhizophydium stewartii</name>
    <dbReference type="NCBI Taxonomy" id="2732419"/>
    <lineage>
        <taxon>Eukaryota</taxon>
        <taxon>Fungi</taxon>
        <taxon>Fungi incertae sedis</taxon>
        <taxon>Chytridiomycota</taxon>
        <taxon>Chytridiomycota incertae sedis</taxon>
        <taxon>Chytridiomycetes</taxon>
        <taxon>Rhizophydiales</taxon>
        <taxon>Rhizophydiales incertae sedis</taxon>
        <taxon>Polyrhizophydium</taxon>
    </lineage>
</organism>
<name>A0ABR4NG36_9FUNG</name>
<evidence type="ECO:0000313" key="2">
    <source>
        <dbReference type="EMBL" id="KAL2918488.1"/>
    </source>
</evidence>